<protein>
    <recommendedName>
        <fullName evidence="2">Peptidase S9 prolyl oligopeptidase catalytic domain-containing protein</fullName>
    </recommendedName>
</protein>
<dbReference type="EMBL" id="SJPT01000010">
    <property type="protein sequence ID" value="TWU17769.1"/>
    <property type="molecule type" value="Genomic_DNA"/>
</dbReference>
<feature type="domain" description="Peptidase S9 prolyl oligopeptidase catalytic" evidence="2">
    <location>
        <begin position="158"/>
        <end position="301"/>
    </location>
</feature>
<dbReference type="InterPro" id="IPR050955">
    <property type="entry name" value="Plant_Biomass_Hydrol_Est"/>
</dbReference>
<dbReference type="Gene3D" id="3.40.50.1820">
    <property type="entry name" value="alpha/beta hydrolase"/>
    <property type="match status" value="1"/>
</dbReference>
<keyword evidence="4" id="KW-1185">Reference proteome</keyword>
<dbReference type="PANTHER" id="PTHR43037:SF4">
    <property type="entry name" value="PEPTIDASE S9 PROLYL OLIGOPEPTIDASE CATALYTIC DOMAIN-CONTAINING PROTEIN"/>
    <property type="match status" value="1"/>
</dbReference>
<dbReference type="InterPro" id="IPR001375">
    <property type="entry name" value="Peptidase_S9_cat"/>
</dbReference>
<organism evidence="3 4">
    <name type="scientific">Novipirellula galeiformis</name>
    <dbReference type="NCBI Taxonomy" id="2528004"/>
    <lineage>
        <taxon>Bacteria</taxon>
        <taxon>Pseudomonadati</taxon>
        <taxon>Planctomycetota</taxon>
        <taxon>Planctomycetia</taxon>
        <taxon>Pirellulales</taxon>
        <taxon>Pirellulaceae</taxon>
        <taxon>Novipirellula</taxon>
    </lineage>
</organism>
<reference evidence="3 4" key="1">
    <citation type="submission" date="2019-02" db="EMBL/GenBank/DDBJ databases">
        <title>Deep-cultivation of Planctomycetes and their phenomic and genomic characterization uncovers novel biology.</title>
        <authorList>
            <person name="Wiegand S."/>
            <person name="Jogler M."/>
            <person name="Boedeker C."/>
            <person name="Pinto D."/>
            <person name="Vollmers J."/>
            <person name="Rivas-Marin E."/>
            <person name="Kohn T."/>
            <person name="Peeters S.H."/>
            <person name="Heuer A."/>
            <person name="Rast P."/>
            <person name="Oberbeckmann S."/>
            <person name="Bunk B."/>
            <person name="Jeske O."/>
            <person name="Meyerdierks A."/>
            <person name="Storesund J.E."/>
            <person name="Kallscheuer N."/>
            <person name="Luecker S."/>
            <person name="Lage O.M."/>
            <person name="Pohl T."/>
            <person name="Merkel B.J."/>
            <person name="Hornburger P."/>
            <person name="Mueller R.-W."/>
            <person name="Bruemmer F."/>
            <person name="Labrenz M."/>
            <person name="Spormann A.M."/>
            <person name="Op Den Camp H."/>
            <person name="Overmann J."/>
            <person name="Amann R."/>
            <person name="Jetten M.S.M."/>
            <person name="Mascher T."/>
            <person name="Medema M.H."/>
            <person name="Devos D.P."/>
            <person name="Kaster A.-K."/>
            <person name="Ovreas L."/>
            <person name="Rohde M."/>
            <person name="Galperin M.Y."/>
            <person name="Jogler C."/>
        </authorList>
    </citation>
    <scope>NUCLEOTIDE SEQUENCE [LARGE SCALE GENOMIC DNA]</scope>
    <source>
        <strain evidence="3 4">Pla52o</strain>
    </source>
</reference>
<dbReference type="PANTHER" id="PTHR43037">
    <property type="entry name" value="UNNAMED PRODUCT-RELATED"/>
    <property type="match status" value="1"/>
</dbReference>
<evidence type="ECO:0000259" key="2">
    <source>
        <dbReference type="Pfam" id="PF00326"/>
    </source>
</evidence>
<dbReference type="AlphaFoldDB" id="A0A5C6C4N8"/>
<evidence type="ECO:0000313" key="4">
    <source>
        <dbReference type="Proteomes" id="UP000316304"/>
    </source>
</evidence>
<dbReference type="SUPFAM" id="SSF53474">
    <property type="entry name" value="alpha/beta-Hydrolases"/>
    <property type="match status" value="1"/>
</dbReference>
<gene>
    <name evidence="3" type="ORF">Pla52o_49840</name>
</gene>
<evidence type="ECO:0000313" key="3">
    <source>
        <dbReference type="EMBL" id="TWU17769.1"/>
    </source>
</evidence>
<dbReference type="GO" id="GO:0006508">
    <property type="term" value="P:proteolysis"/>
    <property type="evidence" value="ECO:0007669"/>
    <property type="project" value="InterPro"/>
</dbReference>
<comment type="caution">
    <text evidence="3">The sequence shown here is derived from an EMBL/GenBank/DDBJ whole genome shotgun (WGS) entry which is preliminary data.</text>
</comment>
<dbReference type="GO" id="GO:0008236">
    <property type="term" value="F:serine-type peptidase activity"/>
    <property type="evidence" value="ECO:0007669"/>
    <property type="project" value="InterPro"/>
</dbReference>
<keyword evidence="1" id="KW-0732">Signal</keyword>
<sequence>MRTKSQCHPSIRFVKLVRSMPSSWRLKRLKAKALVEHVQRSLRPFALASVCIALLAPSMAFAEDKASPFAAIVDRTFTADYDGSEQKYVELTPHQFAADKPISVLIVLHGHGSDRWQFATQMRGECRAARDAAAANGMLMITPDYRAKTSWMGPAAEADLLQIIRILKKQYQVERLIVSGASMGGSSALTFAALHPELVDGVVAINGTANHVEYERFQDAISKSFGGSKQEVPEEYRKRSAEFFPEKFTMPFAATTGGRDESVPPESVLRLVESLRKQPTKLLSIHRPEVGHTTSYDDTKRAFEFVIAASQTASRAPQSAGQ</sequence>
<dbReference type="Proteomes" id="UP000316304">
    <property type="component" value="Unassembled WGS sequence"/>
</dbReference>
<dbReference type="InterPro" id="IPR029058">
    <property type="entry name" value="AB_hydrolase_fold"/>
</dbReference>
<accession>A0A5C6C4N8</accession>
<name>A0A5C6C4N8_9BACT</name>
<evidence type="ECO:0000256" key="1">
    <source>
        <dbReference type="ARBA" id="ARBA00022729"/>
    </source>
</evidence>
<proteinExistence type="predicted"/>
<dbReference type="Pfam" id="PF00326">
    <property type="entry name" value="Peptidase_S9"/>
    <property type="match status" value="1"/>
</dbReference>